<dbReference type="PANTHER" id="PTHR30461">
    <property type="entry name" value="DNA-INVERTASE FROM LAMBDOID PROPHAGE"/>
    <property type="match status" value="1"/>
</dbReference>
<sequence length="480" mass="56439">MNTQNFQTKKFFLYARKSTDTEERQVRSIDDQIAELKELAKKENIEIAKIFIEKQTAKEPGRPIFNEMLSRIEKNEAEGILAWHPDRLARNSVDGGKIIWLLDIEKLKELKFPTFWFENTPQGKFMLQIAFGQSKYYIDNLSENIKRGIRQKLKNGLWPQMAPLGYLNDRNIKSIVVDKNKARLIKKAFELYSTGNYSLRRLYETINNLGLIGRKNKMLSISNYQYFLKNPFYCGLIRYNGELYEGKHEPIIAKKLFDKCQEVMVNKGKPNKKKLKYFVFRGFIRCGECGCLITAETQKEHNYYHCTKRKTKCFQKYVREENLAEQINKYIQKVSLPDDWAEKIIAELKKEKLENAQSSESFTQNLKEKISVIDGKLERLMTAYLENAVSLPEYQENKNKVIQQKQILKDKITAFEQKRGNWFEPAIRFVNEVKSAEILAKSRNLEEKKDFLKKLGSNFQILNQKLVFDFKNPFKILADA</sequence>
<evidence type="ECO:0000256" key="1">
    <source>
        <dbReference type="SAM" id="Coils"/>
    </source>
</evidence>
<dbReference type="SMART" id="SM00857">
    <property type="entry name" value="Resolvase"/>
    <property type="match status" value="1"/>
</dbReference>
<organism evidence="4 5">
    <name type="scientific">Candidatus Falkowbacteria bacterium CG1_02_37_44</name>
    <dbReference type="NCBI Taxonomy" id="1805146"/>
    <lineage>
        <taxon>Bacteria</taxon>
        <taxon>Candidatus Falkowiibacteriota</taxon>
    </lineage>
</organism>
<evidence type="ECO:0000259" key="3">
    <source>
        <dbReference type="PROSITE" id="PS51737"/>
    </source>
</evidence>
<feature type="domain" description="Recombinase" evidence="3">
    <location>
        <begin position="163"/>
        <end position="270"/>
    </location>
</feature>
<dbReference type="AlphaFoldDB" id="A0A1J4T9X6"/>
<feature type="coiled-coil region" evidence="1">
    <location>
        <begin position="391"/>
        <end position="418"/>
    </location>
</feature>
<proteinExistence type="predicted"/>
<evidence type="ECO:0000313" key="4">
    <source>
        <dbReference type="EMBL" id="OIO08288.1"/>
    </source>
</evidence>
<protein>
    <recommendedName>
        <fullName evidence="6">Recombinase domain-containing protein</fullName>
    </recommendedName>
</protein>
<dbReference type="Gene3D" id="3.90.1750.20">
    <property type="entry name" value="Putative Large Serine Recombinase, Chain B, Domain 2"/>
    <property type="match status" value="1"/>
</dbReference>
<name>A0A1J4T9X6_9BACT</name>
<dbReference type="InterPro" id="IPR050639">
    <property type="entry name" value="SSR_resolvase"/>
</dbReference>
<accession>A0A1J4T9X6</accession>
<dbReference type="STRING" id="1805146.AUJ27_00960"/>
<evidence type="ECO:0008006" key="6">
    <source>
        <dbReference type="Google" id="ProtNLM"/>
    </source>
</evidence>
<reference evidence="4 5" key="1">
    <citation type="journal article" date="2016" name="Environ. Microbiol.">
        <title>Genomic resolution of a cold subsurface aquifer community provides metabolic insights for novel microbes adapted to high CO concentrations.</title>
        <authorList>
            <person name="Probst A.J."/>
            <person name="Castelle C.J."/>
            <person name="Singh A."/>
            <person name="Brown C.T."/>
            <person name="Anantharaman K."/>
            <person name="Sharon I."/>
            <person name="Hug L.A."/>
            <person name="Burstein D."/>
            <person name="Emerson J.B."/>
            <person name="Thomas B.C."/>
            <person name="Banfield J.F."/>
        </authorList>
    </citation>
    <scope>NUCLEOTIDE SEQUENCE [LARGE SCALE GENOMIC DNA]</scope>
    <source>
        <strain evidence="4">CG1_02_37_44</strain>
    </source>
</reference>
<evidence type="ECO:0000313" key="5">
    <source>
        <dbReference type="Proteomes" id="UP000183192"/>
    </source>
</evidence>
<dbReference type="Gene3D" id="3.40.50.1390">
    <property type="entry name" value="Resolvase, N-terminal catalytic domain"/>
    <property type="match status" value="1"/>
</dbReference>
<dbReference type="InterPro" id="IPR038109">
    <property type="entry name" value="DNA_bind_recomb_sf"/>
</dbReference>
<dbReference type="InterPro" id="IPR036162">
    <property type="entry name" value="Resolvase-like_N_sf"/>
</dbReference>
<evidence type="ECO:0000259" key="2">
    <source>
        <dbReference type="PROSITE" id="PS51736"/>
    </source>
</evidence>
<dbReference type="Pfam" id="PF13408">
    <property type="entry name" value="Zn_ribbon_recom"/>
    <property type="match status" value="1"/>
</dbReference>
<dbReference type="Pfam" id="PF07508">
    <property type="entry name" value="Recombinase"/>
    <property type="match status" value="1"/>
</dbReference>
<dbReference type="Pfam" id="PF00239">
    <property type="entry name" value="Resolvase"/>
    <property type="match status" value="1"/>
</dbReference>
<comment type="caution">
    <text evidence="4">The sequence shown here is derived from an EMBL/GenBank/DDBJ whole genome shotgun (WGS) entry which is preliminary data.</text>
</comment>
<feature type="non-terminal residue" evidence="4">
    <location>
        <position position="480"/>
    </location>
</feature>
<dbReference type="PANTHER" id="PTHR30461:SF23">
    <property type="entry name" value="DNA RECOMBINASE-RELATED"/>
    <property type="match status" value="1"/>
</dbReference>
<dbReference type="Proteomes" id="UP000183192">
    <property type="component" value="Unassembled WGS sequence"/>
</dbReference>
<dbReference type="InterPro" id="IPR011109">
    <property type="entry name" value="DNA_bind_recombinase_dom"/>
</dbReference>
<feature type="coiled-coil region" evidence="1">
    <location>
        <begin position="19"/>
        <end position="46"/>
    </location>
</feature>
<dbReference type="GO" id="GO:0000150">
    <property type="term" value="F:DNA strand exchange activity"/>
    <property type="evidence" value="ECO:0007669"/>
    <property type="project" value="InterPro"/>
</dbReference>
<dbReference type="EMBL" id="MNUU01000017">
    <property type="protein sequence ID" value="OIO08288.1"/>
    <property type="molecule type" value="Genomic_DNA"/>
</dbReference>
<keyword evidence="1" id="KW-0175">Coiled coil</keyword>
<dbReference type="PROSITE" id="PS51736">
    <property type="entry name" value="RECOMBINASES_3"/>
    <property type="match status" value="1"/>
</dbReference>
<dbReference type="GO" id="GO:0003677">
    <property type="term" value="F:DNA binding"/>
    <property type="evidence" value="ECO:0007669"/>
    <property type="project" value="InterPro"/>
</dbReference>
<dbReference type="PROSITE" id="PS51737">
    <property type="entry name" value="RECOMBINASE_DNA_BIND"/>
    <property type="match status" value="1"/>
</dbReference>
<dbReference type="InterPro" id="IPR025827">
    <property type="entry name" value="Zn_ribbon_recom_dom"/>
</dbReference>
<gene>
    <name evidence="4" type="ORF">AUJ27_00960</name>
</gene>
<dbReference type="SUPFAM" id="SSF53041">
    <property type="entry name" value="Resolvase-like"/>
    <property type="match status" value="1"/>
</dbReference>
<dbReference type="InterPro" id="IPR006119">
    <property type="entry name" value="Resolv_N"/>
</dbReference>
<dbReference type="CDD" id="cd00338">
    <property type="entry name" value="Ser_Recombinase"/>
    <property type="match status" value="1"/>
</dbReference>
<feature type="domain" description="Resolvase/invertase-type recombinase catalytic" evidence="2">
    <location>
        <begin position="10"/>
        <end position="156"/>
    </location>
</feature>